<evidence type="ECO:0000256" key="7">
    <source>
        <dbReference type="PROSITE-ProRule" id="PRU01193"/>
    </source>
</evidence>
<dbReference type="GO" id="GO:0010960">
    <property type="term" value="P:magnesium ion homeostasis"/>
    <property type="evidence" value="ECO:0007669"/>
    <property type="project" value="InterPro"/>
</dbReference>
<keyword evidence="3" id="KW-0677">Repeat</keyword>
<dbReference type="PROSITE" id="PS51371">
    <property type="entry name" value="CBS"/>
    <property type="match status" value="1"/>
</dbReference>
<feature type="domain" description="Cyclic nucleotide-binding" evidence="10">
    <location>
        <begin position="495"/>
        <end position="606"/>
    </location>
</feature>
<evidence type="ECO:0000313" key="13">
    <source>
        <dbReference type="EMBL" id="CAB9509237.1"/>
    </source>
</evidence>
<sequence length="670" mass="73650">MVRVSWVKSPVFSWPSSLSFNKGLLLSLFLGTVLILLLGVVEQHDRHLHHHDGHHLRATAASSSPAFHGRELQDEALNATAFFNVSDSDITSFCDANCPTPTENSWITAIPDFLQYIMIILLILMSALFSGLTLGLMGLDKTGLEIVMEGDDEVNAEAAKRIYPVRKQGNLLLCTLLLGNVAVNALLSILLADKAGGAVGFIISTFLIVIFGEILPQALCSRYALLIGSKTIPLVLVIRFILFPVAFPLAFILDKALGEELATTYSSAEMLKMLQIHVQEKVLDNDTAVTMRGALKYKDMTVSEVMTPLKNTYMLNVDERLNFETIASIFKTGYSRIPVYEVSKNNVIGLLFVKDLIFIDPEDTVPLRQFVQVFGRGVHVVWPVDKLGDVLRELRGGRSHMALVRDVVSVGDTDPYYEIKGIITLEDIVEEILGHEIVDETDAFVDGTHQVKVNREEGFEWAKLRLLGSKIVDEKLSYSESKAITAHMLANYSKAVSHMTEDQLLKLVSETVVSKFPTAEREIGKDLPDDLLYEKGVSSNVATLILNGKVTVISGADEFRADASSWTLLGINALRDPQFAPDFTAFVCNGPLRCLQFSRDNFVKALDASASQRDLMKKSSSSFGNVAPKQPQQNGSSAEPDPAVSTVPAKVVSKNSESEAATDQVEPEEE</sequence>
<dbReference type="InterPro" id="IPR000595">
    <property type="entry name" value="cNMP-bd_dom"/>
</dbReference>
<evidence type="ECO:0000256" key="2">
    <source>
        <dbReference type="ARBA" id="ARBA00022692"/>
    </source>
</evidence>
<dbReference type="SUPFAM" id="SSF54631">
    <property type="entry name" value="CBS-domain pair"/>
    <property type="match status" value="1"/>
</dbReference>
<comment type="caution">
    <text evidence="13">The sequence shown here is derived from an EMBL/GenBank/DDBJ whole genome shotgun (WGS) entry which is preliminary data.</text>
</comment>
<evidence type="ECO:0000256" key="8">
    <source>
        <dbReference type="SAM" id="MobiDB-lite"/>
    </source>
</evidence>
<feature type="transmembrane region" description="Helical" evidence="9">
    <location>
        <begin position="113"/>
        <end position="139"/>
    </location>
</feature>
<dbReference type="InterPro" id="IPR002550">
    <property type="entry name" value="CNNM"/>
</dbReference>
<feature type="transmembrane region" description="Helical" evidence="9">
    <location>
        <begin position="232"/>
        <end position="253"/>
    </location>
</feature>
<dbReference type="GO" id="GO:0016020">
    <property type="term" value="C:membrane"/>
    <property type="evidence" value="ECO:0007669"/>
    <property type="project" value="UniProtKB-SubCell"/>
</dbReference>
<keyword evidence="4 7" id="KW-1133">Transmembrane helix</keyword>
<feature type="region of interest" description="Disordered" evidence="8">
    <location>
        <begin position="617"/>
        <end position="670"/>
    </location>
</feature>
<dbReference type="Pfam" id="PF01595">
    <property type="entry name" value="CNNM"/>
    <property type="match status" value="1"/>
</dbReference>
<dbReference type="InterPro" id="IPR000644">
    <property type="entry name" value="CBS_dom"/>
</dbReference>
<dbReference type="Pfam" id="PF25562">
    <property type="entry name" value="CNBH_CNNM2_C"/>
    <property type="match status" value="1"/>
</dbReference>
<keyword evidence="14" id="KW-1185">Reference proteome</keyword>
<accession>A0A9N8DUH5</accession>
<evidence type="ECO:0000256" key="4">
    <source>
        <dbReference type="ARBA" id="ARBA00022989"/>
    </source>
</evidence>
<dbReference type="PANTHER" id="PTHR12064">
    <property type="entry name" value="METAL TRANSPORTER CNNM"/>
    <property type="match status" value="1"/>
</dbReference>
<evidence type="ECO:0000256" key="1">
    <source>
        <dbReference type="ARBA" id="ARBA00004141"/>
    </source>
</evidence>
<dbReference type="InterPro" id="IPR044751">
    <property type="entry name" value="Ion_transp-like_CBS"/>
</dbReference>
<dbReference type="OrthoDB" id="5353557at2759"/>
<feature type="domain" description="CBS" evidence="11">
    <location>
        <begin position="306"/>
        <end position="367"/>
    </location>
</feature>
<comment type="subcellular location">
    <subcellularLocation>
        <location evidence="1">Membrane</location>
        <topology evidence="1">Multi-pass membrane protein</topology>
    </subcellularLocation>
</comment>
<feature type="transmembrane region" description="Helical" evidence="9">
    <location>
        <begin position="170"/>
        <end position="192"/>
    </location>
</feature>
<dbReference type="PROSITE" id="PS50042">
    <property type="entry name" value="CNMP_BINDING_3"/>
    <property type="match status" value="1"/>
</dbReference>
<keyword evidence="2 7" id="KW-0812">Transmembrane</keyword>
<dbReference type="FunFam" id="3.10.580.10:FF:000006">
    <property type="entry name" value="DUF21 and CBS domain protein"/>
    <property type="match status" value="1"/>
</dbReference>
<reference evidence="13" key="1">
    <citation type="submission" date="2020-06" db="EMBL/GenBank/DDBJ databases">
        <authorList>
            <consortium name="Plant Systems Biology data submission"/>
        </authorList>
    </citation>
    <scope>NUCLEOTIDE SEQUENCE</scope>
    <source>
        <strain evidence="13">D6</strain>
    </source>
</reference>
<feature type="compositionally biased region" description="Polar residues" evidence="8">
    <location>
        <begin position="618"/>
        <end position="637"/>
    </location>
</feature>
<keyword evidence="5 7" id="KW-0472">Membrane</keyword>
<dbReference type="EMBL" id="CAICTM010000380">
    <property type="protein sequence ID" value="CAB9509237.1"/>
    <property type="molecule type" value="Genomic_DNA"/>
</dbReference>
<dbReference type="InterPro" id="IPR046342">
    <property type="entry name" value="CBS_dom_sf"/>
</dbReference>
<keyword evidence="6" id="KW-0129">CBS domain</keyword>
<dbReference type="Proteomes" id="UP001153069">
    <property type="component" value="Unassembled WGS sequence"/>
</dbReference>
<evidence type="ECO:0000259" key="12">
    <source>
        <dbReference type="PROSITE" id="PS51846"/>
    </source>
</evidence>
<gene>
    <name evidence="13" type="ORF">SEMRO_381_G130770.1</name>
</gene>
<dbReference type="CDD" id="cd04590">
    <property type="entry name" value="CBS_pair_CorC_HlyC_assoc"/>
    <property type="match status" value="1"/>
</dbReference>
<feature type="transmembrane region" description="Helical" evidence="9">
    <location>
        <begin position="198"/>
        <end position="220"/>
    </location>
</feature>
<evidence type="ECO:0000256" key="3">
    <source>
        <dbReference type="ARBA" id="ARBA00022737"/>
    </source>
</evidence>
<evidence type="ECO:0000256" key="6">
    <source>
        <dbReference type="PROSITE-ProRule" id="PRU00703"/>
    </source>
</evidence>
<feature type="domain" description="CNNM transmembrane" evidence="12">
    <location>
        <begin position="108"/>
        <end position="287"/>
    </location>
</feature>
<dbReference type="PANTHER" id="PTHR12064:SF94">
    <property type="entry name" value="UNEXTENDED PROTEIN"/>
    <property type="match status" value="1"/>
</dbReference>
<dbReference type="InterPro" id="IPR045095">
    <property type="entry name" value="ACDP"/>
</dbReference>
<dbReference type="PROSITE" id="PS51846">
    <property type="entry name" value="CNNM"/>
    <property type="match status" value="1"/>
</dbReference>
<evidence type="ECO:0000313" key="14">
    <source>
        <dbReference type="Proteomes" id="UP001153069"/>
    </source>
</evidence>
<evidence type="ECO:0000259" key="10">
    <source>
        <dbReference type="PROSITE" id="PS50042"/>
    </source>
</evidence>
<proteinExistence type="predicted"/>
<dbReference type="Gene3D" id="3.10.580.10">
    <property type="entry name" value="CBS-domain"/>
    <property type="match status" value="1"/>
</dbReference>
<evidence type="ECO:0000256" key="5">
    <source>
        <dbReference type="ARBA" id="ARBA00023136"/>
    </source>
</evidence>
<organism evidence="13 14">
    <name type="scientific">Seminavis robusta</name>
    <dbReference type="NCBI Taxonomy" id="568900"/>
    <lineage>
        <taxon>Eukaryota</taxon>
        <taxon>Sar</taxon>
        <taxon>Stramenopiles</taxon>
        <taxon>Ochrophyta</taxon>
        <taxon>Bacillariophyta</taxon>
        <taxon>Bacillariophyceae</taxon>
        <taxon>Bacillariophycidae</taxon>
        <taxon>Naviculales</taxon>
        <taxon>Naviculaceae</taxon>
        <taxon>Seminavis</taxon>
    </lineage>
</organism>
<evidence type="ECO:0000256" key="9">
    <source>
        <dbReference type="SAM" id="Phobius"/>
    </source>
</evidence>
<protein>
    <submittedName>
        <fullName evidence="13">Metal transporter CNNM4</fullName>
    </submittedName>
</protein>
<evidence type="ECO:0000259" key="11">
    <source>
        <dbReference type="PROSITE" id="PS51371"/>
    </source>
</evidence>
<name>A0A9N8DUH5_9STRA</name>
<dbReference type="AlphaFoldDB" id="A0A9N8DUH5"/>